<organism evidence="2 3">
    <name type="scientific">Comamonas resistens</name>
    <dbReference type="NCBI Taxonomy" id="3046670"/>
    <lineage>
        <taxon>Bacteria</taxon>
        <taxon>Pseudomonadati</taxon>
        <taxon>Pseudomonadota</taxon>
        <taxon>Betaproteobacteria</taxon>
        <taxon>Burkholderiales</taxon>
        <taxon>Comamonadaceae</taxon>
        <taxon>Comamonas</taxon>
    </lineage>
</organism>
<sequence>MKVLALCSQKGGVGKTTLCGHLGVEAEIKGHGPVALIDTDPQGSLASWWNEREAPEPVFAQVQIANLAEHLRLLDEAGIKLAIIDTPPAVTSMIEQVMAVADLILIPTRPSPHDLRAVGSTVEIAERAGKRMVFVVNGAAQRARITGEAAIALSQHGTVAPVTLYQRTDFASSMIDGRTVQELDPASKSAGEVAELWSYVDKQLRKA</sequence>
<evidence type="ECO:0000313" key="3">
    <source>
        <dbReference type="Proteomes" id="UP001240697"/>
    </source>
</evidence>
<keyword evidence="2" id="KW-0614">Plasmid</keyword>
<dbReference type="Proteomes" id="UP001240697">
    <property type="component" value="Plasmid pZM22-2"/>
</dbReference>
<protein>
    <submittedName>
        <fullName evidence="2">ParA family protein</fullName>
    </submittedName>
</protein>
<reference evidence="2 3" key="1">
    <citation type="submission" date="2023-05" db="EMBL/GenBank/DDBJ databases">
        <authorList>
            <person name="Yin Y."/>
            <person name="Lu Z."/>
        </authorList>
    </citation>
    <scope>NUCLEOTIDE SEQUENCE [LARGE SCALE GENOMIC DNA]</scope>
    <source>
        <strain evidence="2 3">ZM22</strain>
        <plasmid evidence="2 3">pZM22-2</plasmid>
    </source>
</reference>
<evidence type="ECO:0000259" key="1">
    <source>
        <dbReference type="Pfam" id="PF01656"/>
    </source>
</evidence>
<feature type="domain" description="CobQ/CobB/MinD/ParA nucleotide binding" evidence="1">
    <location>
        <begin position="5"/>
        <end position="117"/>
    </location>
</feature>
<dbReference type="InterPro" id="IPR002586">
    <property type="entry name" value="CobQ/CobB/MinD/ParA_Nub-bd_dom"/>
</dbReference>
<evidence type="ECO:0000313" key="2">
    <source>
        <dbReference type="EMBL" id="WHS68113.1"/>
    </source>
</evidence>
<dbReference type="EMBL" id="CP125949">
    <property type="protein sequence ID" value="WHS68113.1"/>
    <property type="molecule type" value="Genomic_DNA"/>
</dbReference>
<dbReference type="Gene3D" id="3.40.50.300">
    <property type="entry name" value="P-loop containing nucleotide triphosphate hydrolases"/>
    <property type="match status" value="1"/>
</dbReference>
<accession>A0ABY8SYI5</accession>
<gene>
    <name evidence="2" type="ORF">QMY55_24685</name>
</gene>
<dbReference type="InterPro" id="IPR027417">
    <property type="entry name" value="P-loop_NTPase"/>
</dbReference>
<geneLocation type="plasmid" evidence="2 3">
    <name>pZM22-2</name>
</geneLocation>
<dbReference type="CDD" id="cd02042">
    <property type="entry name" value="ParAB_family"/>
    <property type="match status" value="1"/>
</dbReference>
<dbReference type="Pfam" id="PF01656">
    <property type="entry name" value="CbiA"/>
    <property type="match status" value="1"/>
</dbReference>
<dbReference type="InterPro" id="IPR050678">
    <property type="entry name" value="DNA_Partitioning_ATPase"/>
</dbReference>
<proteinExistence type="predicted"/>
<name>A0ABY8SYI5_9BURK</name>
<dbReference type="PANTHER" id="PTHR13696">
    <property type="entry name" value="P-LOOP CONTAINING NUCLEOSIDE TRIPHOSPHATE HYDROLASE"/>
    <property type="match status" value="1"/>
</dbReference>
<keyword evidence="3" id="KW-1185">Reference proteome</keyword>
<dbReference type="PANTHER" id="PTHR13696:SF96">
    <property type="entry name" value="COBQ_COBB_MIND_PARA NUCLEOTIDE BINDING DOMAIN-CONTAINING PROTEIN"/>
    <property type="match status" value="1"/>
</dbReference>
<dbReference type="RefSeq" id="WP_082176417.1">
    <property type="nucleotide sequence ID" value="NZ_CP125949.1"/>
</dbReference>
<dbReference type="PIRSF" id="PIRSF009320">
    <property type="entry name" value="Nuc_binding_HP_1000"/>
    <property type="match status" value="1"/>
</dbReference>
<dbReference type="SUPFAM" id="SSF52540">
    <property type="entry name" value="P-loop containing nucleoside triphosphate hydrolases"/>
    <property type="match status" value="1"/>
</dbReference>